<evidence type="ECO:0000256" key="3">
    <source>
        <dbReference type="PROSITE-ProRule" id="PRU00464"/>
    </source>
</evidence>
<keyword evidence="6" id="KW-1185">Reference proteome</keyword>
<dbReference type="InterPro" id="IPR036265">
    <property type="entry name" value="HIT-like_sf"/>
</dbReference>
<dbReference type="InterPro" id="IPR001310">
    <property type="entry name" value="Histidine_triad_HIT"/>
</dbReference>
<gene>
    <name evidence="5" type="ORF">AC578_516</name>
</gene>
<dbReference type="Pfam" id="PF01230">
    <property type="entry name" value="HIT"/>
    <property type="match status" value="1"/>
</dbReference>
<dbReference type="Gene3D" id="3.30.428.10">
    <property type="entry name" value="HIT-like"/>
    <property type="match status" value="1"/>
</dbReference>
<dbReference type="InterPro" id="IPR019808">
    <property type="entry name" value="Histidine_triad_CS"/>
</dbReference>
<evidence type="ECO:0000256" key="1">
    <source>
        <dbReference type="PIRSR" id="PIRSR601310-1"/>
    </source>
</evidence>
<evidence type="ECO:0000313" key="6">
    <source>
        <dbReference type="Proteomes" id="UP000070133"/>
    </source>
</evidence>
<dbReference type="PANTHER" id="PTHR46648">
    <property type="entry name" value="HIT FAMILY PROTEIN 1"/>
    <property type="match status" value="1"/>
</dbReference>
<feature type="short sequence motif" description="Histidine triad motif" evidence="2 3">
    <location>
        <begin position="141"/>
        <end position="145"/>
    </location>
</feature>
<name>A0A139HY92_9PEZI</name>
<proteinExistence type="predicted"/>
<dbReference type="GO" id="GO:0003824">
    <property type="term" value="F:catalytic activity"/>
    <property type="evidence" value="ECO:0007669"/>
    <property type="project" value="InterPro"/>
</dbReference>
<organism evidence="5 6">
    <name type="scientific">Pseudocercospora eumusae</name>
    <dbReference type="NCBI Taxonomy" id="321146"/>
    <lineage>
        <taxon>Eukaryota</taxon>
        <taxon>Fungi</taxon>
        <taxon>Dikarya</taxon>
        <taxon>Ascomycota</taxon>
        <taxon>Pezizomycotina</taxon>
        <taxon>Dothideomycetes</taxon>
        <taxon>Dothideomycetidae</taxon>
        <taxon>Mycosphaerellales</taxon>
        <taxon>Mycosphaerellaceae</taxon>
        <taxon>Pseudocercospora</taxon>
    </lineage>
</organism>
<dbReference type="STRING" id="321146.A0A139HY92"/>
<dbReference type="GO" id="GO:0009117">
    <property type="term" value="P:nucleotide metabolic process"/>
    <property type="evidence" value="ECO:0007669"/>
    <property type="project" value="TreeGrafter"/>
</dbReference>
<evidence type="ECO:0000313" key="5">
    <source>
        <dbReference type="EMBL" id="KXT07451.1"/>
    </source>
</evidence>
<dbReference type="InterPro" id="IPR011146">
    <property type="entry name" value="HIT-like"/>
</dbReference>
<evidence type="ECO:0000256" key="2">
    <source>
        <dbReference type="PIRSR" id="PIRSR601310-3"/>
    </source>
</evidence>
<dbReference type="EMBL" id="LFZN01000002">
    <property type="protein sequence ID" value="KXT07451.1"/>
    <property type="molecule type" value="Genomic_DNA"/>
</dbReference>
<accession>A0A139HY92</accession>
<evidence type="ECO:0000259" key="4">
    <source>
        <dbReference type="PROSITE" id="PS51084"/>
    </source>
</evidence>
<dbReference type="PROSITE" id="PS00892">
    <property type="entry name" value="HIT_1"/>
    <property type="match status" value="1"/>
</dbReference>
<reference evidence="5 6" key="1">
    <citation type="submission" date="2015-07" db="EMBL/GenBank/DDBJ databases">
        <title>Comparative genomics of the Sigatoka disease complex on banana suggests a link between parallel evolutionary changes in Pseudocercospora fijiensis and Pseudocercospora eumusae and increased virulence on the banana host.</title>
        <authorList>
            <person name="Chang T.-C."/>
            <person name="Salvucci A."/>
            <person name="Crous P.W."/>
            <person name="Stergiopoulos I."/>
        </authorList>
    </citation>
    <scope>NUCLEOTIDE SEQUENCE [LARGE SCALE GENOMIC DNA]</scope>
    <source>
        <strain evidence="5 6">CBS 114824</strain>
    </source>
</reference>
<dbReference type="PROSITE" id="PS51084">
    <property type="entry name" value="HIT_2"/>
    <property type="match status" value="1"/>
</dbReference>
<protein>
    <recommendedName>
        <fullName evidence="4">HIT domain-containing protein</fullName>
    </recommendedName>
</protein>
<dbReference type="Proteomes" id="UP000070133">
    <property type="component" value="Unassembled WGS sequence"/>
</dbReference>
<feature type="active site" description="Tele-AMP-histidine intermediate" evidence="1">
    <location>
        <position position="143"/>
    </location>
</feature>
<sequence length="224" mass="25631">MSAIDDLYPIPCAFCNISKTYPASPNSHVPSNPDPEKIDPQCHLILSTPLVLAFLDIMPIAPGHILLTTRKHYRKLSDLQSRTPSSSTWNSKREASEARDAARALGEWLPIVSRALCGVTGIEDWNVVQNNGERAAQVVPHIHFHLIPRYQEGREEMQRNGRTDWERKWKGKKFFREGKASYDISTYEPVTYTDQETWLEHADLAEASRMLLTIYELRRDIGPF</sequence>
<feature type="domain" description="HIT" evidence="4">
    <location>
        <begin position="31"/>
        <end position="157"/>
    </location>
</feature>
<dbReference type="OrthoDB" id="1915375at2759"/>
<dbReference type="PANTHER" id="PTHR46648:SF2">
    <property type="entry name" value="HIT DOMAIN-CONTAINING PROTEIN"/>
    <property type="match status" value="1"/>
</dbReference>
<dbReference type="AlphaFoldDB" id="A0A139HY92"/>
<dbReference type="SUPFAM" id="SSF54197">
    <property type="entry name" value="HIT-like"/>
    <property type="match status" value="1"/>
</dbReference>
<comment type="caution">
    <text evidence="5">The sequence shown here is derived from an EMBL/GenBank/DDBJ whole genome shotgun (WGS) entry which is preliminary data.</text>
</comment>